<comment type="caution">
    <text evidence="6">The sequence shown here is derived from an EMBL/GenBank/DDBJ whole genome shotgun (WGS) entry which is preliminary data.</text>
</comment>
<protein>
    <recommendedName>
        <fullName evidence="3">Probable endolytic peptidoglycan transglycosylase RlpA</fullName>
        <ecNumber evidence="3">4.2.2.-</ecNumber>
    </recommendedName>
</protein>
<evidence type="ECO:0000313" key="7">
    <source>
        <dbReference type="Proteomes" id="UP000381693"/>
    </source>
</evidence>
<dbReference type="GO" id="GO:0000270">
    <property type="term" value="P:peptidoglycan metabolic process"/>
    <property type="evidence" value="ECO:0007669"/>
    <property type="project" value="UniProtKB-UniRule"/>
</dbReference>
<dbReference type="InterPro" id="IPR009009">
    <property type="entry name" value="RlpA-like_DPBB"/>
</dbReference>
<proteinExistence type="inferred from homology"/>
<keyword evidence="2 3" id="KW-0961">Cell wall biogenesis/degradation</keyword>
<dbReference type="GO" id="GO:0008932">
    <property type="term" value="F:lytic endotransglycosylase activity"/>
    <property type="evidence" value="ECO:0007669"/>
    <property type="project" value="UniProtKB-UniRule"/>
</dbReference>
<accession>A0A5E6MAE6</accession>
<reference evidence="6" key="1">
    <citation type="submission" date="2019-09" db="EMBL/GenBank/DDBJ databases">
        <authorList>
            <person name="Cremers G."/>
        </authorList>
    </citation>
    <scope>NUCLEOTIDE SEQUENCE [LARGE SCALE GENOMIC DNA]</scope>
    <source>
        <strain evidence="6">3B</strain>
    </source>
</reference>
<feature type="domain" description="RlpA-like protein double-psi beta-barrel" evidence="5">
    <location>
        <begin position="50"/>
        <end position="135"/>
    </location>
</feature>
<dbReference type="EMBL" id="CABFUZ020000100">
    <property type="protein sequence ID" value="VVM05939.1"/>
    <property type="molecule type" value="Genomic_DNA"/>
</dbReference>
<gene>
    <name evidence="3" type="primary">rlpA</name>
    <name evidence="6" type="ORF">MAMC_00864</name>
</gene>
<dbReference type="InterPro" id="IPR036908">
    <property type="entry name" value="RlpA-like_sf"/>
</dbReference>
<comment type="function">
    <text evidence="3">Lytic transglycosylase with a strong preference for naked glycan strands that lack stem peptides.</text>
</comment>
<dbReference type="Proteomes" id="UP000381693">
    <property type="component" value="Unassembled WGS sequence"/>
</dbReference>
<evidence type="ECO:0000256" key="3">
    <source>
        <dbReference type="HAMAP-Rule" id="MF_02071"/>
    </source>
</evidence>
<evidence type="ECO:0000256" key="2">
    <source>
        <dbReference type="ARBA" id="ARBA00023316"/>
    </source>
</evidence>
<keyword evidence="1 3" id="KW-0456">Lyase</keyword>
<dbReference type="GO" id="GO:0071555">
    <property type="term" value="P:cell wall organization"/>
    <property type="evidence" value="ECO:0007669"/>
    <property type="project" value="UniProtKB-KW"/>
</dbReference>
<name>A0A5E6MAE6_9BACT</name>
<evidence type="ECO:0000259" key="5">
    <source>
        <dbReference type="Pfam" id="PF03330"/>
    </source>
</evidence>
<dbReference type="InterPro" id="IPR034718">
    <property type="entry name" value="RlpA"/>
</dbReference>
<sequence>MFAKLTERAVGFRSAIGCYRIFSLALLFGSLGSIAEAKARQEPATTPFRARGTASWYDESRFTSTGERYRPSEMTAAHPSLPFGTLVSVCNLRNGKSVIVRINDRGPYKGGRIIDLSRIAAIRLGFFSDGLAPVELRVVPASRKLFASSRTPPKADERRGPVPF</sequence>
<dbReference type="InterPro" id="IPR012997">
    <property type="entry name" value="RplA"/>
</dbReference>
<dbReference type="Gene3D" id="2.40.40.10">
    <property type="entry name" value="RlpA-like domain"/>
    <property type="match status" value="1"/>
</dbReference>
<comment type="similarity">
    <text evidence="3 4">Belongs to the RlpA family.</text>
</comment>
<dbReference type="NCBIfam" id="TIGR00413">
    <property type="entry name" value="rlpA"/>
    <property type="match status" value="1"/>
</dbReference>
<dbReference type="Pfam" id="PF03330">
    <property type="entry name" value="DPBB_1"/>
    <property type="match status" value="1"/>
</dbReference>
<evidence type="ECO:0000313" key="6">
    <source>
        <dbReference type="EMBL" id="VVM05939.1"/>
    </source>
</evidence>
<evidence type="ECO:0000256" key="4">
    <source>
        <dbReference type="RuleBase" id="RU003495"/>
    </source>
</evidence>
<organism evidence="6 7">
    <name type="scientific">Methylacidimicrobium cyclopophantes</name>
    <dbReference type="NCBI Taxonomy" id="1041766"/>
    <lineage>
        <taxon>Bacteria</taxon>
        <taxon>Pseudomonadati</taxon>
        <taxon>Verrucomicrobiota</taxon>
        <taxon>Methylacidimicrobium</taxon>
    </lineage>
</organism>
<dbReference type="AlphaFoldDB" id="A0A5E6MAE6"/>
<dbReference type="OrthoDB" id="9779128at2"/>
<keyword evidence="7" id="KW-1185">Reference proteome</keyword>
<dbReference type="SUPFAM" id="SSF50685">
    <property type="entry name" value="Barwin-like endoglucanases"/>
    <property type="match status" value="1"/>
</dbReference>
<dbReference type="CDD" id="cd22268">
    <property type="entry name" value="DPBB_RlpA-like"/>
    <property type="match status" value="1"/>
</dbReference>
<evidence type="ECO:0000256" key="1">
    <source>
        <dbReference type="ARBA" id="ARBA00023239"/>
    </source>
</evidence>
<dbReference type="RefSeq" id="WP_142524932.1">
    <property type="nucleotide sequence ID" value="NZ_CABFUZ020000100.1"/>
</dbReference>
<dbReference type="PANTHER" id="PTHR34183">
    <property type="entry name" value="ENDOLYTIC PEPTIDOGLYCAN TRANSGLYCOSYLASE RLPA"/>
    <property type="match status" value="1"/>
</dbReference>
<dbReference type="PANTHER" id="PTHR34183:SF8">
    <property type="entry name" value="ENDOLYTIC PEPTIDOGLYCAN TRANSGLYCOSYLASE RLPA-RELATED"/>
    <property type="match status" value="1"/>
</dbReference>
<dbReference type="EC" id="4.2.2.-" evidence="3"/>
<dbReference type="HAMAP" id="MF_02071">
    <property type="entry name" value="RlpA"/>
    <property type="match status" value="1"/>
</dbReference>